<proteinExistence type="predicted"/>
<evidence type="ECO:0000313" key="3">
    <source>
        <dbReference type="Proteomes" id="UP000285146"/>
    </source>
</evidence>
<dbReference type="InterPro" id="IPR012341">
    <property type="entry name" value="6hp_glycosidase-like_sf"/>
</dbReference>
<dbReference type="GO" id="GO:0005975">
    <property type="term" value="P:carbohydrate metabolic process"/>
    <property type="evidence" value="ECO:0007669"/>
    <property type="project" value="InterPro"/>
</dbReference>
<gene>
    <name evidence="2" type="ORF">VPNG_02737</name>
</gene>
<sequence length="1016" mass="112936">MHDSQHRLILSEAATLIREDTLQWARGMERLQKALPATPRPGKHDEDSEMTAPEFVNQIKGDKKGRPTLLVSVDQAQQSLTFVDDSGARYWVPGAHRTPTSFTPKSVPLRTPLGLSRCGYHGRVDAARVDMACHRCRAVFLDESQVSPSSKLVKFASAPAFSSEFYAYAAEGKCSCVPLIKLEPVRVSPSSTPLALTRPPCGIAYLPLDITTGIFRKRKADPLHATMKSQIQQPTISREAELSAQFSQAAISDLPDLENRASQSASPYVRAHASTPVSWQLLDDEAIERARKENKLIFMNIGFKSCHYCRLTTQESFSNRDVAKLLNTSFIPIIVDREERPDIDNIYMNYVQAINGAGGWPLNVFLTPDLEPVFGGTYWPSPGTELVGPDGEEIPEDERIDFLVILQKMKEVWPQHEARCRQEAKEIVSKLREFAAEGTFGTRGIGTSSNIGTSSAAAPANVTGTPMAGDSDLDLDQLEEAFTHIAGTFDPINGGFGIAPKFPTPAKLSFLFRLGLLPPVVADVVGEEEVTDAKHMVHHTLRRLQQSGLRDHLGGGFHRYAVTANWSVPHFEKMVSDNALLLGVYLDAWLSNAKLGKEAEFANTVFELADYLTSPPILRGDGGFATSEAADSIYRKGDQQMREGAYYLWTRREFDDVFKDSPAIGALAAAHWNVLAHGNVDREQDPNDEFMNQNVLHTVKDAEALGQQFGTSTSEAQGWIETARATLKAHREKDRVRPVTDDKAVASVNALVISVLARTSAATKQVDPEKSRKYLSVAIKAATFIKEKLWDTQSKVLYRSYSNKRSPTQGFADDYAFLIEALIDLYETAGDESWLEWADELQKRQIDIFYDPTVPSTSRPVTPMAHHSACGGFYSTADEAPHVILRLKDGMDTAQPSTNAVSTSNLFRLGFMLGDTKYTKLAQETINAFEVEALQYPWLFIGLLQNVVTARLGGIVWLAKEREFYELPRAGLRSLIFLKEGKEQESSWLWKRNPALSKLTKGTWQFDGTYKPYKEE</sequence>
<dbReference type="PANTHER" id="PTHR42899:SF1">
    <property type="entry name" value="SPERMATOGENESIS-ASSOCIATED PROTEIN 20"/>
    <property type="match status" value="1"/>
</dbReference>
<dbReference type="Gene3D" id="3.40.30.10">
    <property type="entry name" value="Glutaredoxin"/>
    <property type="match status" value="1"/>
</dbReference>
<dbReference type="OrthoDB" id="1923667at2759"/>
<dbReference type="SUPFAM" id="SSF52833">
    <property type="entry name" value="Thioredoxin-like"/>
    <property type="match status" value="1"/>
</dbReference>
<dbReference type="AlphaFoldDB" id="A0A423XK06"/>
<dbReference type="InParanoid" id="A0A423XK06"/>
<dbReference type="InterPro" id="IPR036249">
    <property type="entry name" value="Thioredoxin-like_sf"/>
</dbReference>
<feature type="domain" description="Spermatogenesis-associated protein 20-like TRX" evidence="1">
    <location>
        <begin position="259"/>
        <end position="431"/>
    </location>
</feature>
<protein>
    <recommendedName>
        <fullName evidence="1">Spermatogenesis-associated protein 20-like TRX domain-containing protein</fullName>
    </recommendedName>
</protein>
<organism evidence="2 3">
    <name type="scientific">Cytospora leucostoma</name>
    <dbReference type="NCBI Taxonomy" id="1230097"/>
    <lineage>
        <taxon>Eukaryota</taxon>
        <taxon>Fungi</taxon>
        <taxon>Dikarya</taxon>
        <taxon>Ascomycota</taxon>
        <taxon>Pezizomycotina</taxon>
        <taxon>Sordariomycetes</taxon>
        <taxon>Sordariomycetidae</taxon>
        <taxon>Diaporthales</taxon>
        <taxon>Cytosporaceae</taxon>
        <taxon>Cytospora</taxon>
    </lineage>
</organism>
<comment type="caution">
    <text evidence="2">The sequence shown here is derived from an EMBL/GenBank/DDBJ whole genome shotgun (WGS) entry which is preliminary data.</text>
</comment>
<dbReference type="EMBL" id="LKEB01000005">
    <property type="protein sequence ID" value="ROW16498.1"/>
    <property type="molecule type" value="Genomic_DNA"/>
</dbReference>
<keyword evidence="3" id="KW-1185">Reference proteome</keyword>
<reference evidence="2 3" key="1">
    <citation type="submission" date="2015-09" db="EMBL/GenBank/DDBJ databases">
        <title>Host preference determinants of Valsa canker pathogens revealed by comparative genomics.</title>
        <authorList>
            <person name="Yin Z."/>
            <person name="Huang L."/>
        </authorList>
    </citation>
    <scope>NUCLEOTIDE SEQUENCE [LARGE SCALE GENOMIC DNA]</scope>
    <source>
        <strain evidence="2 3">SXYLt</strain>
    </source>
</reference>
<name>A0A423XK06_9PEZI</name>
<dbReference type="Proteomes" id="UP000285146">
    <property type="component" value="Unassembled WGS sequence"/>
</dbReference>
<dbReference type="STRING" id="1230097.A0A423XK06"/>
<dbReference type="InterPro" id="IPR024705">
    <property type="entry name" value="Ssp411"/>
</dbReference>
<dbReference type="Gene3D" id="1.50.10.10">
    <property type="match status" value="1"/>
</dbReference>
<dbReference type="InterPro" id="IPR008928">
    <property type="entry name" value="6-hairpin_glycosidase_sf"/>
</dbReference>
<dbReference type="CDD" id="cd02955">
    <property type="entry name" value="SSP411"/>
    <property type="match status" value="1"/>
</dbReference>
<dbReference type="PANTHER" id="PTHR42899">
    <property type="entry name" value="SPERMATOGENESIS-ASSOCIATED PROTEIN 20"/>
    <property type="match status" value="1"/>
</dbReference>
<dbReference type="GO" id="GO:0003824">
    <property type="term" value="F:catalytic activity"/>
    <property type="evidence" value="ECO:0007669"/>
    <property type="project" value="UniProtKB-ARBA"/>
</dbReference>
<dbReference type="SUPFAM" id="SSF48208">
    <property type="entry name" value="Six-hairpin glycosidases"/>
    <property type="match status" value="1"/>
</dbReference>
<dbReference type="InterPro" id="IPR004879">
    <property type="entry name" value="Ssp411-like_TRX"/>
</dbReference>
<dbReference type="Pfam" id="PF03190">
    <property type="entry name" value="Thioredox_DsbH"/>
    <property type="match status" value="1"/>
</dbReference>
<evidence type="ECO:0000259" key="1">
    <source>
        <dbReference type="Pfam" id="PF03190"/>
    </source>
</evidence>
<evidence type="ECO:0000313" key="2">
    <source>
        <dbReference type="EMBL" id="ROW16498.1"/>
    </source>
</evidence>
<accession>A0A423XK06</accession>